<accession>A0A4P7VS65</accession>
<name>A0A4P7VS65_9BACT</name>
<keyword evidence="2" id="KW-0614">Plasmid</keyword>
<dbReference type="InterPro" id="IPR010093">
    <property type="entry name" value="SinI_DNA-bd"/>
</dbReference>
<dbReference type="GeneID" id="82151229"/>
<proteinExistence type="predicted"/>
<keyword evidence="3" id="KW-1185">Reference proteome</keyword>
<geneLocation type="plasmid" evidence="3">
    <name>ptaa-4-1</name>
</geneLocation>
<dbReference type="NCBIfam" id="TIGR01764">
    <property type="entry name" value="excise"/>
    <property type="match status" value="1"/>
</dbReference>
<sequence>MSIEQRLERLERIMLIQFKNVLNVDEVAMILSVSADRVRHLVSARKIPHYKQGNRTFFKKSEIEDWQLSDRIPTNDEINCKAATHIAINKF</sequence>
<reference evidence="2 3" key="1">
    <citation type="submission" date="2019-02" db="EMBL/GenBank/DDBJ databases">
        <title>Isolation and identification of novel species under the genus Muribaculum.</title>
        <authorList>
            <person name="Miyake S."/>
            <person name="Ding Y."/>
            <person name="Low A."/>
            <person name="Soh M."/>
            <person name="Seedorf H."/>
        </authorList>
    </citation>
    <scope>NUCLEOTIDE SEQUENCE [LARGE SCALE GENOMIC DNA]</scope>
    <source>
        <strain evidence="2 3">TLL-A4</strain>
        <plasmid evidence="3">ptaa-4-1</plasmid>
    </source>
</reference>
<protein>
    <submittedName>
        <fullName evidence="2">DNA-binding protein</fullName>
    </submittedName>
</protein>
<dbReference type="SUPFAM" id="SSF46955">
    <property type="entry name" value="Putative DNA-binding domain"/>
    <property type="match status" value="1"/>
</dbReference>
<evidence type="ECO:0000313" key="2">
    <source>
        <dbReference type="EMBL" id="QCD37202.1"/>
    </source>
</evidence>
<dbReference type="AlphaFoldDB" id="A0A4P7VS65"/>
<keyword evidence="2" id="KW-0238">DNA-binding</keyword>
<evidence type="ECO:0000259" key="1">
    <source>
        <dbReference type="Pfam" id="PF12728"/>
    </source>
</evidence>
<evidence type="ECO:0000313" key="3">
    <source>
        <dbReference type="Proteomes" id="UP000297031"/>
    </source>
</evidence>
<gene>
    <name evidence="2" type="ORF">E7746_14790</name>
</gene>
<dbReference type="OrthoDB" id="597977at2"/>
<feature type="domain" description="Helix-turn-helix" evidence="1">
    <location>
        <begin position="21"/>
        <end position="67"/>
    </location>
</feature>
<dbReference type="InterPro" id="IPR041657">
    <property type="entry name" value="HTH_17"/>
</dbReference>
<dbReference type="RefSeq" id="WP_135472917.1">
    <property type="nucleotide sequence ID" value="NZ_CP039394.1"/>
</dbReference>
<dbReference type="Pfam" id="PF12728">
    <property type="entry name" value="HTH_17"/>
    <property type="match status" value="1"/>
</dbReference>
<dbReference type="EMBL" id="CP039394">
    <property type="protein sequence ID" value="QCD37202.1"/>
    <property type="molecule type" value="Genomic_DNA"/>
</dbReference>
<dbReference type="InterPro" id="IPR009061">
    <property type="entry name" value="DNA-bd_dom_put_sf"/>
</dbReference>
<dbReference type="Proteomes" id="UP000297031">
    <property type="component" value="Plasmid pTAA-4-1"/>
</dbReference>
<dbReference type="GO" id="GO:0003677">
    <property type="term" value="F:DNA binding"/>
    <property type="evidence" value="ECO:0007669"/>
    <property type="project" value="UniProtKB-KW"/>
</dbReference>
<dbReference type="KEGG" id="mgod:E7746_14790"/>
<organism evidence="2 3">
    <name type="scientific">Muribaculum gordoncarteri</name>
    <dbReference type="NCBI Taxonomy" id="2530390"/>
    <lineage>
        <taxon>Bacteria</taxon>
        <taxon>Pseudomonadati</taxon>
        <taxon>Bacteroidota</taxon>
        <taxon>Bacteroidia</taxon>
        <taxon>Bacteroidales</taxon>
        <taxon>Muribaculaceae</taxon>
        <taxon>Muribaculum</taxon>
    </lineage>
</organism>